<dbReference type="AlphaFoldDB" id="A0A4Q4TGM0"/>
<dbReference type="Proteomes" id="UP000293360">
    <property type="component" value="Unassembled WGS sequence"/>
</dbReference>
<dbReference type="OrthoDB" id="4737178at2759"/>
<comment type="caution">
    <text evidence="2">The sequence shown here is derived from an EMBL/GenBank/DDBJ whole genome shotgun (WGS) entry which is preliminary data.</text>
</comment>
<name>A0A4Q4TGM0_9PEZI</name>
<organism evidence="2 3">
    <name type="scientific">Monosporascus ibericus</name>
    <dbReference type="NCBI Taxonomy" id="155417"/>
    <lineage>
        <taxon>Eukaryota</taxon>
        <taxon>Fungi</taxon>
        <taxon>Dikarya</taxon>
        <taxon>Ascomycota</taxon>
        <taxon>Pezizomycotina</taxon>
        <taxon>Sordariomycetes</taxon>
        <taxon>Xylariomycetidae</taxon>
        <taxon>Xylariales</taxon>
        <taxon>Xylariales incertae sedis</taxon>
        <taxon>Monosporascus</taxon>
    </lineage>
</organism>
<feature type="region of interest" description="Disordered" evidence="1">
    <location>
        <begin position="178"/>
        <end position="203"/>
    </location>
</feature>
<evidence type="ECO:0000313" key="2">
    <source>
        <dbReference type="EMBL" id="RYP06026.1"/>
    </source>
</evidence>
<evidence type="ECO:0000256" key="1">
    <source>
        <dbReference type="SAM" id="MobiDB-lite"/>
    </source>
</evidence>
<accession>A0A4Q4TGM0</accession>
<gene>
    <name evidence="2" type="ORF">DL764_003389</name>
</gene>
<reference evidence="2 3" key="1">
    <citation type="submission" date="2018-06" db="EMBL/GenBank/DDBJ databases">
        <title>Complete Genomes of Monosporascus.</title>
        <authorList>
            <person name="Robinson A.J."/>
            <person name="Natvig D.O."/>
        </authorList>
    </citation>
    <scope>NUCLEOTIDE SEQUENCE [LARGE SCALE GENOMIC DNA]</scope>
    <source>
        <strain evidence="2 3">CBS 110550</strain>
    </source>
</reference>
<feature type="compositionally biased region" description="Basic and acidic residues" evidence="1">
    <location>
        <begin position="1"/>
        <end position="32"/>
    </location>
</feature>
<sequence>MGQKREGPPLIKHEYGPKRIKSEKFEDTKFDLRSIPPAPTTEFKVKEEANSKPKFDMTGVSKKGSAQANSSGHRGISGHYDRGREKLFLRGHGDFDWNSNPSAVGQIFDRLLSVQLHVIPASMPIIVRPSQAKIGYTHEVDVLQGEWDRQKMPAVTALLAPAPGLLHQPSLPLQAGPRGGSFGLMGADTPPSGATIKADEKDK</sequence>
<proteinExistence type="predicted"/>
<feature type="region of interest" description="Disordered" evidence="1">
    <location>
        <begin position="1"/>
        <end position="79"/>
    </location>
</feature>
<protein>
    <submittedName>
        <fullName evidence="2">Uncharacterized protein</fullName>
    </submittedName>
</protein>
<keyword evidence="3" id="KW-1185">Reference proteome</keyword>
<dbReference type="EMBL" id="QJNU01000144">
    <property type="protein sequence ID" value="RYP06026.1"/>
    <property type="molecule type" value="Genomic_DNA"/>
</dbReference>
<feature type="compositionally biased region" description="Basic and acidic residues" evidence="1">
    <location>
        <begin position="43"/>
        <end position="55"/>
    </location>
</feature>
<evidence type="ECO:0000313" key="3">
    <source>
        <dbReference type="Proteomes" id="UP000293360"/>
    </source>
</evidence>